<dbReference type="EC" id="1.3.1.54" evidence="4"/>
<dbReference type="GO" id="GO:0009236">
    <property type="term" value="P:cobalamin biosynthetic process"/>
    <property type="evidence" value="ECO:0007669"/>
    <property type="project" value="UniProtKB-UniPathway"/>
</dbReference>
<dbReference type="UniPathway" id="UPA00148"/>
<evidence type="ECO:0000256" key="1">
    <source>
        <dbReference type="ARBA" id="ARBA00004953"/>
    </source>
</evidence>
<dbReference type="PANTHER" id="PTHR36925:SF1">
    <property type="entry name" value="COBALT-PRECORRIN-6A REDUCTASE"/>
    <property type="match status" value="1"/>
</dbReference>
<dbReference type="PROSITE" id="PS51014">
    <property type="entry name" value="COBK_CBIJ"/>
    <property type="match status" value="1"/>
</dbReference>
<dbReference type="AlphaFoldDB" id="A0A1E2S1I5"/>
<comment type="caution">
    <text evidence="4">The sequence shown here is derived from an EMBL/GenBank/DDBJ whole genome shotgun (WGS) entry which is preliminary data.</text>
</comment>
<dbReference type="InterPro" id="IPR003723">
    <property type="entry name" value="Precorrin-6x_reduct"/>
</dbReference>
<accession>A0A1E2S1I5</accession>
<name>A0A1E2S1I5_9HYPH</name>
<dbReference type="Pfam" id="PF02571">
    <property type="entry name" value="CbiJ"/>
    <property type="match status" value="1"/>
</dbReference>
<dbReference type="EMBL" id="MASI01000001">
    <property type="protein sequence ID" value="ODA68260.1"/>
    <property type="molecule type" value="Genomic_DNA"/>
</dbReference>
<keyword evidence="5" id="KW-1185">Reference proteome</keyword>
<dbReference type="GO" id="GO:0016994">
    <property type="term" value="F:precorrin-6A reductase activity"/>
    <property type="evidence" value="ECO:0007669"/>
    <property type="project" value="UniProtKB-EC"/>
</dbReference>
<evidence type="ECO:0000256" key="2">
    <source>
        <dbReference type="ARBA" id="ARBA00022573"/>
    </source>
</evidence>
<evidence type="ECO:0000313" key="4">
    <source>
        <dbReference type="EMBL" id="ODA68260.1"/>
    </source>
</evidence>
<evidence type="ECO:0000313" key="5">
    <source>
        <dbReference type="Proteomes" id="UP000095087"/>
    </source>
</evidence>
<gene>
    <name evidence="4" type="ORF">A7A08_00077</name>
</gene>
<sequence length="202" mass="21446">MARWMRGEGIEVLVDATHAFSTRISENAVAAAKAAGVPLLSLVRPAWARGAGDLWIDADSLGDAALALGEMPRRVLLTIGRQEVAAFKAEPQHRYLIRSIEPPEPGDLPPDTKILLQRGPFSQDDEVALFRREGVETIVSKNAGGTATAAKLAAARTLGLPVVMIARPDKPAGYLVETVDAAADWLEAKISGHLAAPSERGV</sequence>
<dbReference type="Proteomes" id="UP000095087">
    <property type="component" value="Unassembled WGS sequence"/>
</dbReference>
<dbReference type="PATRIC" id="fig|1177755.3.peg.78"/>
<keyword evidence="3 4" id="KW-0560">Oxidoreductase</keyword>
<proteinExistence type="predicted"/>
<organism evidence="4 5">
    <name type="scientific">Methyloligella halotolerans</name>
    <dbReference type="NCBI Taxonomy" id="1177755"/>
    <lineage>
        <taxon>Bacteria</taxon>
        <taxon>Pseudomonadati</taxon>
        <taxon>Pseudomonadota</taxon>
        <taxon>Alphaproteobacteria</taxon>
        <taxon>Hyphomicrobiales</taxon>
        <taxon>Hyphomicrobiaceae</taxon>
        <taxon>Methyloligella</taxon>
    </lineage>
</organism>
<dbReference type="NCBIfam" id="NF005968">
    <property type="entry name" value="PRK08057.1-2"/>
    <property type="match status" value="1"/>
</dbReference>
<reference evidence="4 5" key="1">
    <citation type="submission" date="2016-07" db="EMBL/GenBank/DDBJ databases">
        <title>Draft genome sequence of Methyloligella halotolerans C2T (VKM B-2706T=CCUG 61687T=DSM 25045T), a halotolerant polyhydroxybutyrate accumulating methylotroph.</title>
        <authorList>
            <person name="Vasilenko O.V."/>
            <person name="Doronina N.V."/>
            <person name="Poroshina M.N."/>
            <person name="Tarlachkov S.V."/>
            <person name="Trotsenko Y.A."/>
        </authorList>
    </citation>
    <scope>NUCLEOTIDE SEQUENCE [LARGE SCALE GENOMIC DNA]</scope>
    <source>
        <strain evidence="4 5">VKM B-2706</strain>
    </source>
</reference>
<comment type="pathway">
    <text evidence="1">Cofactor biosynthesis; adenosylcobalamin biosynthesis.</text>
</comment>
<keyword evidence="2" id="KW-0169">Cobalamin biosynthesis</keyword>
<evidence type="ECO:0000256" key="3">
    <source>
        <dbReference type="ARBA" id="ARBA00023002"/>
    </source>
</evidence>
<dbReference type="STRING" id="1177755.A7A08_00077"/>
<protein>
    <submittedName>
        <fullName evidence="4">Precorrin-6A reductase</fullName>
        <ecNumber evidence="4">1.3.1.54</ecNumber>
    </submittedName>
</protein>
<dbReference type="PANTHER" id="PTHR36925">
    <property type="entry name" value="COBALT-PRECORRIN-6A REDUCTASE"/>
    <property type="match status" value="1"/>
</dbReference>